<comment type="caution">
    <text evidence="1">The sequence shown here is derived from an EMBL/GenBank/DDBJ whole genome shotgun (WGS) entry which is preliminary data.</text>
</comment>
<accession>A0ABX2IRL3</accession>
<evidence type="ECO:0000313" key="2">
    <source>
        <dbReference type="Proteomes" id="UP000778523"/>
    </source>
</evidence>
<gene>
    <name evidence="1" type="ORF">HJ583_017640</name>
</gene>
<protein>
    <submittedName>
        <fullName evidence="1">Uncharacterized protein</fullName>
    </submittedName>
</protein>
<organism evidence="1 2">
    <name type="scientific">Uliginosibacterium aquaticum</name>
    <dbReference type="NCBI Taxonomy" id="2731212"/>
    <lineage>
        <taxon>Bacteria</taxon>
        <taxon>Pseudomonadati</taxon>
        <taxon>Pseudomonadota</taxon>
        <taxon>Betaproteobacteria</taxon>
        <taxon>Rhodocyclales</taxon>
        <taxon>Zoogloeaceae</taxon>
        <taxon>Uliginosibacterium</taxon>
    </lineage>
</organism>
<proteinExistence type="predicted"/>
<dbReference type="RefSeq" id="WP_170022993.1">
    <property type="nucleotide sequence ID" value="NZ_JABCSC020000005.1"/>
</dbReference>
<evidence type="ECO:0000313" key="1">
    <source>
        <dbReference type="EMBL" id="NSL56858.1"/>
    </source>
</evidence>
<reference evidence="1 2" key="1">
    <citation type="submission" date="2020-06" db="EMBL/GenBank/DDBJ databases">
        <title>Draft genome of Uliginosibacterium sp. IMCC34675.</title>
        <authorList>
            <person name="Song J."/>
        </authorList>
    </citation>
    <scope>NUCLEOTIDE SEQUENCE [LARGE SCALE GENOMIC DNA]</scope>
    <source>
        <strain evidence="1 2">IMCC34675</strain>
    </source>
</reference>
<dbReference type="EMBL" id="JABCSC020000005">
    <property type="protein sequence ID" value="NSL56858.1"/>
    <property type="molecule type" value="Genomic_DNA"/>
</dbReference>
<keyword evidence="2" id="KW-1185">Reference proteome</keyword>
<name>A0ABX2IRL3_9RHOO</name>
<sequence>MKSSEASTLTELLDEDRLLDAVAPLLAAEEELLLDATDALLAARLEEDDDTASRLLSSLPPPQATMFRQTEEIIRIFARNTDSLDKDITNLSKI</sequence>
<dbReference type="Proteomes" id="UP000778523">
    <property type="component" value="Unassembled WGS sequence"/>
</dbReference>